<name>A0ABS6VZA5_9FLAO</name>
<reference evidence="1 2" key="1">
    <citation type="submission" date="2021-07" db="EMBL/GenBank/DDBJ databases">
        <title>Mesonia aestuariivivens sp. nov., isolated from a tidal flat.</title>
        <authorList>
            <person name="Kim Y.-O."/>
            <person name="Yoon J.-H."/>
        </authorList>
    </citation>
    <scope>NUCLEOTIDE SEQUENCE [LARGE SCALE GENOMIC DNA]</scope>
    <source>
        <strain evidence="1 2">JHPTF-M18</strain>
    </source>
</reference>
<protein>
    <recommendedName>
        <fullName evidence="3">ATP-binding protein</fullName>
    </recommendedName>
</protein>
<accession>A0ABS6VZA5</accession>
<organism evidence="1 2">
    <name type="scientific">Mesonia aestuariivivens</name>
    <dbReference type="NCBI Taxonomy" id="2796128"/>
    <lineage>
        <taxon>Bacteria</taxon>
        <taxon>Pseudomonadati</taxon>
        <taxon>Bacteroidota</taxon>
        <taxon>Flavobacteriia</taxon>
        <taxon>Flavobacteriales</taxon>
        <taxon>Flavobacteriaceae</taxon>
        <taxon>Mesonia</taxon>
    </lineage>
</organism>
<comment type="caution">
    <text evidence="1">The sequence shown here is derived from an EMBL/GenBank/DDBJ whole genome shotgun (WGS) entry which is preliminary data.</text>
</comment>
<gene>
    <name evidence="1" type="ORF">KW502_03820</name>
</gene>
<evidence type="ECO:0000313" key="1">
    <source>
        <dbReference type="EMBL" id="MBW2960925.1"/>
    </source>
</evidence>
<dbReference type="Proteomes" id="UP000719267">
    <property type="component" value="Unassembled WGS sequence"/>
</dbReference>
<keyword evidence="2" id="KW-1185">Reference proteome</keyword>
<dbReference type="RefSeq" id="WP_219039213.1">
    <property type="nucleotide sequence ID" value="NZ_JAHWDF010000003.1"/>
</dbReference>
<dbReference type="EMBL" id="JAHWDF010000003">
    <property type="protein sequence ID" value="MBW2960925.1"/>
    <property type="molecule type" value="Genomic_DNA"/>
</dbReference>
<proteinExistence type="predicted"/>
<sequence length="297" mass="33453">MKKLLILISLTLICCKQEESKKNTAVPKNPPISTSLKKGIQLEKIWESDTLFKTPESVLFYKKNNTFLVSNVNENGWEMDGDGFISEIDSEGNIKSLKLIKGLSSPKGMALIGDTLYVADAKEVAKINLNTNKIVKRYSLKDIKEPQFNDVVAKDGIVYISASNANSIYKIENNKLTLAYQGDLSRPNGLLFRNDSLFIMNSKSEDLKVISKDRKLTTLTKKLGAGDGITSISPQEFIVSDWNGRLFHINKSFQQETILDTREEKLNAADIYYIQEKELLIVPNYNANKLTAYLLKK</sequence>
<evidence type="ECO:0008006" key="3">
    <source>
        <dbReference type="Google" id="ProtNLM"/>
    </source>
</evidence>
<evidence type="ECO:0000313" key="2">
    <source>
        <dbReference type="Proteomes" id="UP000719267"/>
    </source>
</evidence>